<sequence length="373" mass="40713">MKVLILTTSTGQGHNAAASAISEGLNALGCETEILDVLSVGKRNISPHISSLYSNIVNHTPLLFSALYNMGAVVSSSKRHSPIYYLNSLYSSSLERKLNESMPDVIVCTHIFGAQAFTYLYNKNRIRIPSVAIMTDYTCSPFWEETKADKFVIPSPLLIDEFAEKGIPKEKIVPIGIPVRTKYIHKTEKAVARKKLNLPLDKTVFFCMGGSTGFGNIKKLCVELKKVKPDCIITAVCGHNEKLYRKLCEYPSVKAYNFSDDVDILMDAADVVLTKPGGLTISEAASKRIPLILTAPIPGAETMNAAFFEKCGMAISVKNIKDAAAAAKKITEDENLSNMLISAQQKYISTDTSKRIAELVVETAGQAGTFGEE</sequence>
<dbReference type="KEGG" id="ccel:CCDG5_1871"/>
<evidence type="ECO:0008006" key="9">
    <source>
        <dbReference type="Google" id="ProtNLM"/>
    </source>
</evidence>
<dbReference type="PATRIC" id="fig|29343.3.peg.1966"/>
<keyword evidence="3" id="KW-0328">Glycosyltransferase</keyword>
<dbReference type="AlphaFoldDB" id="A0A078KRE6"/>
<dbReference type="GO" id="GO:0016020">
    <property type="term" value="C:membrane"/>
    <property type="evidence" value="ECO:0007669"/>
    <property type="project" value="UniProtKB-SubCell"/>
</dbReference>
<dbReference type="Pfam" id="PF06925">
    <property type="entry name" value="MGDG_synth"/>
    <property type="match status" value="1"/>
</dbReference>
<dbReference type="Pfam" id="PF04101">
    <property type="entry name" value="Glyco_tran_28_C"/>
    <property type="match status" value="1"/>
</dbReference>
<dbReference type="HOGENOM" id="CLU_028367_0_1_9"/>
<reference evidence="8" key="1">
    <citation type="submission" date="2014-07" db="EMBL/GenBank/DDBJ databases">
        <authorList>
            <person name="Wibberg D."/>
        </authorList>
    </citation>
    <scope>NUCLEOTIDE SEQUENCE [LARGE SCALE GENOMIC DNA]</scope>
    <source>
        <strain evidence="8">DG5</strain>
    </source>
</reference>
<keyword evidence="8" id="KW-1185">Reference proteome</keyword>
<dbReference type="PANTHER" id="PTHR43025:SF3">
    <property type="entry name" value="MONOGALACTOSYLDIACYLGLYCEROL SYNTHASE 1, CHLOROPLASTIC"/>
    <property type="match status" value="1"/>
</dbReference>
<comment type="subcellular location">
    <subcellularLocation>
        <location evidence="1">Membrane</location>
    </subcellularLocation>
</comment>
<proteinExistence type="inferred from homology"/>
<feature type="domain" description="Diacylglycerol glucosyltransferase N-terminal" evidence="6">
    <location>
        <begin position="14"/>
        <end position="179"/>
    </location>
</feature>
<dbReference type="Gene3D" id="3.40.50.2000">
    <property type="entry name" value="Glycogen Phosphorylase B"/>
    <property type="match status" value="2"/>
</dbReference>
<evidence type="ECO:0000313" key="8">
    <source>
        <dbReference type="Proteomes" id="UP000032431"/>
    </source>
</evidence>
<dbReference type="EMBL" id="LM995447">
    <property type="protein sequence ID" value="CDZ24968.1"/>
    <property type="molecule type" value="Genomic_DNA"/>
</dbReference>
<organism evidence="7 8">
    <name type="scientific">[Clostridium] cellulosi</name>
    <dbReference type="NCBI Taxonomy" id="29343"/>
    <lineage>
        <taxon>Bacteria</taxon>
        <taxon>Bacillati</taxon>
        <taxon>Bacillota</taxon>
        <taxon>Clostridia</taxon>
        <taxon>Eubacteriales</taxon>
        <taxon>Oscillospiraceae</taxon>
        <taxon>Oscillospiraceae incertae sedis</taxon>
    </lineage>
</organism>
<dbReference type="InterPro" id="IPR007235">
    <property type="entry name" value="Glyco_trans_28_C"/>
</dbReference>
<dbReference type="InterPro" id="IPR050519">
    <property type="entry name" value="Glycosyltransf_28_UgtP"/>
</dbReference>
<evidence type="ECO:0000256" key="4">
    <source>
        <dbReference type="ARBA" id="ARBA00022679"/>
    </source>
</evidence>
<name>A0A078KRE6_9FIRM</name>
<dbReference type="GO" id="GO:0016758">
    <property type="term" value="F:hexosyltransferase activity"/>
    <property type="evidence" value="ECO:0007669"/>
    <property type="project" value="InterPro"/>
</dbReference>
<keyword evidence="4" id="KW-0808">Transferase</keyword>
<dbReference type="STRING" id="29343.CCDG5_1871"/>
<evidence type="ECO:0000256" key="3">
    <source>
        <dbReference type="ARBA" id="ARBA00022676"/>
    </source>
</evidence>
<protein>
    <recommendedName>
        <fullName evidence="9">Monogalactosyldiacylglycerol synthase</fullName>
    </recommendedName>
</protein>
<evidence type="ECO:0000259" key="6">
    <source>
        <dbReference type="Pfam" id="PF06925"/>
    </source>
</evidence>
<evidence type="ECO:0000256" key="1">
    <source>
        <dbReference type="ARBA" id="ARBA00004370"/>
    </source>
</evidence>
<feature type="domain" description="Glycosyl transferase family 28 C-terminal" evidence="5">
    <location>
        <begin position="206"/>
        <end position="321"/>
    </location>
</feature>
<dbReference type="SUPFAM" id="SSF53756">
    <property type="entry name" value="UDP-Glycosyltransferase/glycogen phosphorylase"/>
    <property type="match status" value="1"/>
</dbReference>
<evidence type="ECO:0000313" key="7">
    <source>
        <dbReference type="EMBL" id="CDZ24968.1"/>
    </source>
</evidence>
<dbReference type="PANTHER" id="PTHR43025">
    <property type="entry name" value="MONOGALACTOSYLDIACYLGLYCEROL SYNTHASE"/>
    <property type="match status" value="1"/>
</dbReference>
<accession>A0A078KRE6</accession>
<evidence type="ECO:0000259" key="5">
    <source>
        <dbReference type="Pfam" id="PF04101"/>
    </source>
</evidence>
<evidence type="ECO:0000256" key="2">
    <source>
        <dbReference type="ARBA" id="ARBA00006962"/>
    </source>
</evidence>
<dbReference type="GO" id="GO:0009247">
    <property type="term" value="P:glycolipid biosynthetic process"/>
    <property type="evidence" value="ECO:0007669"/>
    <property type="project" value="InterPro"/>
</dbReference>
<comment type="similarity">
    <text evidence="2">Belongs to the glycosyltransferase 28 family.</text>
</comment>
<gene>
    <name evidence="7" type="ORF">CCDG5_1871</name>
</gene>
<dbReference type="Proteomes" id="UP000032431">
    <property type="component" value="Chromosome I"/>
</dbReference>
<dbReference type="InterPro" id="IPR009695">
    <property type="entry name" value="Diacylglyc_glucosyltr_N"/>
</dbReference>
<dbReference type="OrthoDB" id="9815663at2"/>